<organism evidence="8 9">
    <name type="scientific">Candidatus Streptococcus faecavium</name>
    <dbReference type="NCBI Taxonomy" id="2838763"/>
    <lineage>
        <taxon>Bacteria</taxon>
        <taxon>Bacillati</taxon>
        <taxon>Bacillota</taxon>
        <taxon>Bacilli</taxon>
        <taxon>Lactobacillales</taxon>
        <taxon>Streptococcaceae</taxon>
        <taxon>Streptococcus</taxon>
    </lineage>
</organism>
<feature type="transmembrane region" description="Helical" evidence="6">
    <location>
        <begin position="587"/>
        <end position="609"/>
    </location>
</feature>
<feature type="transmembrane region" description="Helical" evidence="6">
    <location>
        <begin position="525"/>
        <end position="553"/>
    </location>
</feature>
<dbReference type="Proteomes" id="UP000824058">
    <property type="component" value="Unassembled WGS sequence"/>
</dbReference>
<feature type="transmembrane region" description="Helical" evidence="6">
    <location>
        <begin position="222"/>
        <end position="249"/>
    </location>
</feature>
<feature type="transmembrane region" description="Helical" evidence="6">
    <location>
        <begin position="615"/>
        <end position="642"/>
    </location>
</feature>
<dbReference type="InterPro" id="IPR052536">
    <property type="entry name" value="ABC-4_Integral_Memb_Prot"/>
</dbReference>
<comment type="subcellular location">
    <subcellularLocation>
        <location evidence="1 6">Cell membrane</location>
        <topology evidence="1 6">Multi-pass membrane protein</topology>
    </subcellularLocation>
</comment>
<dbReference type="PANTHER" id="PTHR46795:SF3">
    <property type="entry name" value="ABC TRANSPORTER PERMEASE"/>
    <property type="match status" value="1"/>
</dbReference>
<evidence type="ECO:0000256" key="3">
    <source>
        <dbReference type="ARBA" id="ARBA00022692"/>
    </source>
</evidence>
<evidence type="ECO:0000256" key="4">
    <source>
        <dbReference type="ARBA" id="ARBA00022989"/>
    </source>
</evidence>
<keyword evidence="2 6" id="KW-1003">Cell membrane</keyword>
<feature type="transmembrane region" description="Helical" evidence="6">
    <location>
        <begin position="148"/>
        <end position="171"/>
    </location>
</feature>
<dbReference type="Pfam" id="PF02687">
    <property type="entry name" value="FtsX"/>
    <property type="match status" value="1"/>
</dbReference>
<feature type="transmembrane region" description="Helical" evidence="6">
    <location>
        <begin position="97"/>
        <end position="128"/>
    </location>
</feature>
<dbReference type="EMBL" id="DXBD01000036">
    <property type="protein sequence ID" value="HIZ67759.1"/>
    <property type="molecule type" value="Genomic_DNA"/>
</dbReference>
<comment type="similarity">
    <text evidence="6">Belongs to the ABC-4 integral membrane protein family.</text>
</comment>
<evidence type="ECO:0000313" key="8">
    <source>
        <dbReference type="EMBL" id="HIZ67759.1"/>
    </source>
</evidence>
<dbReference type="InterPro" id="IPR027022">
    <property type="entry name" value="ABC_permease_BceB-typ"/>
</dbReference>
<evidence type="ECO:0000256" key="2">
    <source>
        <dbReference type="ARBA" id="ARBA00022475"/>
    </source>
</evidence>
<feature type="transmembrane region" description="Helical" evidence="6">
    <location>
        <begin position="21"/>
        <end position="41"/>
    </location>
</feature>
<name>A0A9D2FUW6_9STRE</name>
<dbReference type="AlphaFoldDB" id="A0A9D2FUW6"/>
<keyword evidence="4 6" id="KW-1133">Transmembrane helix</keyword>
<proteinExistence type="inferred from homology"/>
<dbReference type="GO" id="GO:0055085">
    <property type="term" value="P:transmembrane transport"/>
    <property type="evidence" value="ECO:0007669"/>
    <property type="project" value="UniProtKB-UniRule"/>
</dbReference>
<accession>A0A9D2FUW6</accession>
<dbReference type="InterPro" id="IPR003838">
    <property type="entry name" value="ABC3_permease_C"/>
</dbReference>
<keyword evidence="6" id="KW-0813">Transport</keyword>
<dbReference type="PANTHER" id="PTHR46795">
    <property type="entry name" value="ABC TRANSPORTER PERMEASE-RELATED-RELATED"/>
    <property type="match status" value="1"/>
</dbReference>
<dbReference type="GO" id="GO:0005886">
    <property type="term" value="C:plasma membrane"/>
    <property type="evidence" value="ECO:0007669"/>
    <property type="project" value="UniProtKB-SubCell"/>
</dbReference>
<keyword evidence="5 6" id="KW-0472">Membrane</keyword>
<reference evidence="8" key="1">
    <citation type="journal article" date="2021" name="PeerJ">
        <title>Extensive microbial diversity within the chicken gut microbiome revealed by metagenomics and culture.</title>
        <authorList>
            <person name="Gilroy R."/>
            <person name="Ravi A."/>
            <person name="Getino M."/>
            <person name="Pursley I."/>
            <person name="Horton D.L."/>
            <person name="Alikhan N.F."/>
            <person name="Baker D."/>
            <person name="Gharbi K."/>
            <person name="Hall N."/>
            <person name="Watson M."/>
            <person name="Adriaenssens E.M."/>
            <person name="Foster-Nyarko E."/>
            <person name="Jarju S."/>
            <person name="Secka A."/>
            <person name="Antonio M."/>
            <person name="Oren A."/>
            <person name="Chaudhuri R.R."/>
            <person name="La Ragione R."/>
            <person name="Hildebrand F."/>
            <person name="Pallen M.J."/>
        </authorList>
    </citation>
    <scope>NUCLEOTIDE SEQUENCE</scope>
    <source>
        <strain evidence="8">ChiBcolR9-63</strain>
    </source>
</reference>
<evidence type="ECO:0000256" key="6">
    <source>
        <dbReference type="PIRNR" id="PIRNR018968"/>
    </source>
</evidence>
<feature type="transmembrane region" description="Helical" evidence="6">
    <location>
        <begin position="192"/>
        <end position="210"/>
    </location>
</feature>
<feature type="transmembrane region" description="Helical" evidence="6">
    <location>
        <begin position="53"/>
        <end position="76"/>
    </location>
</feature>
<reference evidence="8" key="2">
    <citation type="submission" date="2021-04" db="EMBL/GenBank/DDBJ databases">
        <authorList>
            <person name="Gilroy R."/>
        </authorList>
    </citation>
    <scope>NUCLEOTIDE SEQUENCE</scope>
    <source>
        <strain evidence="8">ChiBcolR9-63</strain>
    </source>
</reference>
<sequence>MFYAKLAWSNIKKSINVFGPFLLSSTILFVLNCSTLLILFSPVGGGMRHGSSILSLALIVLAIFSAVMEIYSYQFLLKQRSKEFGLYNMLGMNRWQVSWLSTIELGLILLGVIVLGSVLSAIFSQLFYLAFVNLLHYHQLVLTLSLEAFVSAIVLFIGMFVLLEGVNLYTIRRTSPLALFKKQEQGEKEPRGNVLMAILSVLSLGIGYYLSLSSTKVAALVVLYRFFAAVVLVIIGTYLFYISFMTWYLKRRRQNKAYFYKPEHFVTTAQMIFRIKQNAVGLANITLLAVMAFVTIATTTSLYVNTQTQVNMMFPKTTKVALNADNQADMDTLMEKEVMEPLHKPADQWLTYRSVYTLFPVSDAKEIAMTREDVENPNLSSAGYLYIVTQDDFRALGNKLSHLNENQTAFFTQKGNSYLEKLDLFGQTFDNVHNLKEVNFPEVVNTYNPAVLVVSNQEVLNNIETIFTKNKVFHQTSLISYADLSQKEIKSLAHFGGESEVVHEDANGNSILATVETKQEYLDSAYAFTGGFLFTGFLLGISFLMGAALIIYYKQRSEGIEDKKSYKILQEVGMSSQEVKKAINSQILLVFFMPLGLATLHFAVALVMLKQMLLIFGVTSSSTIYIVSGSTIVILTLVYFMIYKITSQTYYKIIER</sequence>
<comment type="caution">
    <text evidence="8">The sequence shown here is derived from an EMBL/GenBank/DDBJ whole genome shotgun (WGS) entry which is preliminary data.</text>
</comment>
<protein>
    <submittedName>
        <fullName evidence="8">ABC transporter permease</fullName>
    </submittedName>
</protein>
<feature type="domain" description="ABC3 transporter permease C-terminal" evidence="7">
    <location>
        <begin position="56"/>
        <end position="176"/>
    </location>
</feature>
<evidence type="ECO:0000256" key="5">
    <source>
        <dbReference type="ARBA" id="ARBA00023136"/>
    </source>
</evidence>
<evidence type="ECO:0000259" key="7">
    <source>
        <dbReference type="Pfam" id="PF02687"/>
    </source>
</evidence>
<dbReference type="PIRSF" id="PIRSF018968">
    <property type="entry name" value="ABC_permease_BceB"/>
    <property type="match status" value="1"/>
</dbReference>
<gene>
    <name evidence="8" type="ORF">H9965_04765</name>
</gene>
<evidence type="ECO:0000256" key="1">
    <source>
        <dbReference type="ARBA" id="ARBA00004651"/>
    </source>
</evidence>
<evidence type="ECO:0000313" key="9">
    <source>
        <dbReference type="Proteomes" id="UP000824058"/>
    </source>
</evidence>
<keyword evidence="3 6" id="KW-0812">Transmembrane</keyword>
<feature type="transmembrane region" description="Helical" evidence="6">
    <location>
        <begin position="279"/>
        <end position="304"/>
    </location>
</feature>